<evidence type="ECO:0000256" key="4">
    <source>
        <dbReference type="PROSITE-ProRule" id="PRU00175"/>
    </source>
</evidence>
<keyword evidence="7" id="KW-1185">Reference proteome</keyword>
<dbReference type="RefSeq" id="XP_002775914.1">
    <property type="nucleotide sequence ID" value="XM_002775868.1"/>
</dbReference>
<keyword evidence="3" id="KW-0862">Zinc</keyword>
<dbReference type="InterPro" id="IPR001841">
    <property type="entry name" value="Znf_RING"/>
</dbReference>
<evidence type="ECO:0000256" key="1">
    <source>
        <dbReference type="ARBA" id="ARBA00022723"/>
    </source>
</evidence>
<dbReference type="Pfam" id="PF13639">
    <property type="entry name" value="zf-RING_2"/>
    <property type="match status" value="1"/>
</dbReference>
<dbReference type="InterPro" id="IPR013083">
    <property type="entry name" value="Znf_RING/FYVE/PHD"/>
</dbReference>
<dbReference type="InterPro" id="IPR052788">
    <property type="entry name" value="RING-type_E3_ligase_ATL"/>
</dbReference>
<keyword evidence="2 4" id="KW-0863">Zinc-finger</keyword>
<dbReference type="GeneID" id="9042679"/>
<dbReference type="Gene3D" id="3.30.40.10">
    <property type="entry name" value="Zinc/RING finger domain, C3HC4 (zinc finger)"/>
    <property type="match status" value="1"/>
</dbReference>
<evidence type="ECO:0000256" key="3">
    <source>
        <dbReference type="ARBA" id="ARBA00022833"/>
    </source>
</evidence>
<organism evidence="7">
    <name type="scientific">Perkinsus marinus (strain ATCC 50983 / TXsc)</name>
    <dbReference type="NCBI Taxonomy" id="423536"/>
    <lineage>
        <taxon>Eukaryota</taxon>
        <taxon>Sar</taxon>
        <taxon>Alveolata</taxon>
        <taxon>Perkinsozoa</taxon>
        <taxon>Perkinsea</taxon>
        <taxon>Perkinsida</taxon>
        <taxon>Perkinsidae</taxon>
        <taxon>Perkinsus</taxon>
    </lineage>
</organism>
<dbReference type="PANTHER" id="PTHR45798:SF97">
    <property type="entry name" value="ALCOHOL-SENSITIVE RING FINGER PROTEIN 1"/>
    <property type="match status" value="1"/>
</dbReference>
<dbReference type="SUPFAM" id="SSF57850">
    <property type="entry name" value="RING/U-box"/>
    <property type="match status" value="1"/>
</dbReference>
<evidence type="ECO:0000259" key="5">
    <source>
        <dbReference type="PROSITE" id="PS50089"/>
    </source>
</evidence>
<gene>
    <name evidence="6" type="ORF">Pmar_PMAR029019</name>
</gene>
<protein>
    <submittedName>
        <fullName evidence="6">RING-H2 zinc finger protein RHA1A, putative</fullName>
    </submittedName>
</protein>
<sequence length="136" mass="15686">MSLLLWVPLSIVIGFLLLHALLAFWPCVRPRSSAQSDSLKHLSLNGTVQTYEVIMAAQEDVNDRARYPVQECCSICLSSYTPRSKVRKLCCGHLYHEDCVCMWLENDPYKQCPYCREGCLRNPDKERQHPIQQQSI</sequence>
<evidence type="ECO:0000256" key="2">
    <source>
        <dbReference type="ARBA" id="ARBA00022771"/>
    </source>
</evidence>
<dbReference type="AlphaFoldDB" id="C5L6A3"/>
<reference evidence="6 7" key="1">
    <citation type="submission" date="2008-07" db="EMBL/GenBank/DDBJ databases">
        <authorList>
            <person name="El-Sayed N."/>
            <person name="Caler E."/>
            <person name="Inman J."/>
            <person name="Amedeo P."/>
            <person name="Hass B."/>
            <person name="Wortman J."/>
        </authorList>
    </citation>
    <scope>NUCLEOTIDE SEQUENCE [LARGE SCALE GENOMIC DNA]</scope>
    <source>
        <strain evidence="7">ATCC 50983 / TXsc</strain>
    </source>
</reference>
<dbReference type="OrthoDB" id="9984778at2759"/>
<dbReference type="OMA" id="CMWLEND"/>
<name>C5L6A3_PERM5</name>
<dbReference type="SMART" id="SM00184">
    <property type="entry name" value="RING"/>
    <property type="match status" value="1"/>
</dbReference>
<dbReference type="EMBL" id="GG679756">
    <property type="protein sequence ID" value="EER07730.1"/>
    <property type="molecule type" value="Genomic_DNA"/>
</dbReference>
<proteinExistence type="predicted"/>
<dbReference type="PANTHER" id="PTHR45798">
    <property type="entry name" value="RING-H2 FINGER PROTEIN ATL61-RELATED-RELATED"/>
    <property type="match status" value="1"/>
</dbReference>
<dbReference type="PROSITE" id="PS50089">
    <property type="entry name" value="ZF_RING_2"/>
    <property type="match status" value="1"/>
</dbReference>
<keyword evidence="1" id="KW-0479">Metal-binding</keyword>
<dbReference type="GO" id="GO:0008270">
    <property type="term" value="F:zinc ion binding"/>
    <property type="evidence" value="ECO:0007669"/>
    <property type="project" value="UniProtKB-KW"/>
</dbReference>
<dbReference type="Proteomes" id="UP000007800">
    <property type="component" value="Unassembled WGS sequence"/>
</dbReference>
<evidence type="ECO:0000313" key="6">
    <source>
        <dbReference type="EMBL" id="EER07730.1"/>
    </source>
</evidence>
<feature type="domain" description="RING-type" evidence="5">
    <location>
        <begin position="73"/>
        <end position="116"/>
    </location>
</feature>
<evidence type="ECO:0000313" key="7">
    <source>
        <dbReference type="Proteomes" id="UP000007800"/>
    </source>
</evidence>
<dbReference type="InParanoid" id="C5L6A3"/>
<accession>C5L6A3</accession>